<evidence type="ECO:0000313" key="11">
    <source>
        <dbReference type="EMBL" id="RPA75023.1"/>
    </source>
</evidence>
<evidence type="ECO:0000256" key="9">
    <source>
        <dbReference type="RuleBase" id="RU364151"/>
    </source>
</evidence>
<dbReference type="STRING" id="1160509.A0A3N4HMG8"/>
<evidence type="ECO:0000313" key="12">
    <source>
        <dbReference type="Proteomes" id="UP000275078"/>
    </source>
</evidence>
<keyword evidence="12" id="KW-1185">Reference proteome</keyword>
<dbReference type="GO" id="GO:0070847">
    <property type="term" value="C:core mediator complex"/>
    <property type="evidence" value="ECO:0007669"/>
    <property type="project" value="TreeGrafter"/>
</dbReference>
<evidence type="ECO:0000256" key="4">
    <source>
        <dbReference type="ARBA" id="ARBA00023015"/>
    </source>
</evidence>
<feature type="region of interest" description="Disordered" evidence="10">
    <location>
        <begin position="44"/>
        <end position="68"/>
    </location>
</feature>
<comment type="subunit">
    <text evidence="9">Component of the Mediator complex.</text>
</comment>
<feature type="compositionally biased region" description="Polar residues" evidence="10">
    <location>
        <begin position="166"/>
        <end position="180"/>
    </location>
</feature>
<accession>A0A3N4HMG8</accession>
<keyword evidence="5 9" id="KW-0010">Activator</keyword>
<evidence type="ECO:0000256" key="3">
    <source>
        <dbReference type="ARBA" id="ARBA00019615"/>
    </source>
</evidence>
<protein>
    <recommendedName>
        <fullName evidence="3 9">Mediator of RNA polymerase II transcription subunit 19</fullName>
    </recommendedName>
    <alternativeName>
        <fullName evidence="8 9">Mediator complex subunit 19</fullName>
    </alternativeName>
</protein>
<feature type="compositionally biased region" description="Gly residues" evidence="10">
    <location>
        <begin position="253"/>
        <end position="264"/>
    </location>
</feature>
<comment type="function">
    <text evidence="9">Component of the Mediator complex, a coactivator involved in the regulated transcription of nearly all RNA polymerase II-dependent genes. Mediator functions as a bridge to convey information from gene-specific regulatory proteins to the basal RNA polymerase II transcription machinery. Mediator is recruited to promoters by direct interactions with regulatory proteins and serves as a scaffold for the assembly of a functional preinitiation complex with RNA polymerase II and the general transcription factors.</text>
</comment>
<evidence type="ECO:0000256" key="8">
    <source>
        <dbReference type="ARBA" id="ARBA00032018"/>
    </source>
</evidence>
<keyword evidence="7 9" id="KW-0539">Nucleus</keyword>
<dbReference type="Proteomes" id="UP000275078">
    <property type="component" value="Unassembled WGS sequence"/>
</dbReference>
<dbReference type="Pfam" id="PF08633">
    <property type="entry name" value="Rox3"/>
    <property type="match status" value="1"/>
</dbReference>
<dbReference type="GO" id="GO:0006357">
    <property type="term" value="P:regulation of transcription by RNA polymerase II"/>
    <property type="evidence" value="ECO:0007669"/>
    <property type="project" value="InterPro"/>
</dbReference>
<gene>
    <name evidence="9" type="primary">MED19</name>
    <name evidence="11" type="ORF">BJ508DRAFT_24826</name>
</gene>
<evidence type="ECO:0000256" key="10">
    <source>
        <dbReference type="SAM" id="MobiDB-lite"/>
    </source>
</evidence>
<evidence type="ECO:0000256" key="7">
    <source>
        <dbReference type="ARBA" id="ARBA00023242"/>
    </source>
</evidence>
<comment type="subcellular location">
    <subcellularLocation>
        <location evidence="1 9">Nucleus</location>
    </subcellularLocation>
</comment>
<dbReference type="PANTHER" id="PTHR28270:SF1">
    <property type="entry name" value="MEDIATOR OF RNA POLYMERASE II TRANSCRIPTION SUBUNIT 19"/>
    <property type="match status" value="1"/>
</dbReference>
<feature type="compositionally biased region" description="Basic and acidic residues" evidence="10">
    <location>
        <begin position="47"/>
        <end position="67"/>
    </location>
</feature>
<evidence type="ECO:0000256" key="1">
    <source>
        <dbReference type="ARBA" id="ARBA00004123"/>
    </source>
</evidence>
<dbReference type="PANTHER" id="PTHR28270">
    <property type="entry name" value="MEDIATOR OF RNA POLYMERASE II TRANSCRIPTION SUBUNIT 19"/>
    <property type="match status" value="1"/>
</dbReference>
<name>A0A3N4HMG8_ASCIM</name>
<dbReference type="OrthoDB" id="2160599at2759"/>
<organism evidence="11 12">
    <name type="scientific">Ascobolus immersus RN42</name>
    <dbReference type="NCBI Taxonomy" id="1160509"/>
    <lineage>
        <taxon>Eukaryota</taxon>
        <taxon>Fungi</taxon>
        <taxon>Dikarya</taxon>
        <taxon>Ascomycota</taxon>
        <taxon>Pezizomycotina</taxon>
        <taxon>Pezizomycetes</taxon>
        <taxon>Pezizales</taxon>
        <taxon>Ascobolaceae</taxon>
        <taxon>Ascobolus</taxon>
    </lineage>
</organism>
<evidence type="ECO:0000256" key="2">
    <source>
        <dbReference type="ARBA" id="ARBA00009259"/>
    </source>
</evidence>
<evidence type="ECO:0000256" key="6">
    <source>
        <dbReference type="ARBA" id="ARBA00023163"/>
    </source>
</evidence>
<dbReference type="GO" id="GO:0003712">
    <property type="term" value="F:transcription coregulator activity"/>
    <property type="evidence" value="ECO:0007669"/>
    <property type="project" value="InterPro"/>
</dbReference>
<proteinExistence type="inferred from homology"/>
<dbReference type="AlphaFoldDB" id="A0A3N4HMG8"/>
<evidence type="ECO:0000256" key="5">
    <source>
        <dbReference type="ARBA" id="ARBA00023159"/>
    </source>
</evidence>
<dbReference type="InterPro" id="IPR013942">
    <property type="entry name" value="Mediator_Med19_fun"/>
</dbReference>
<keyword evidence="4 9" id="KW-0805">Transcription regulation</keyword>
<sequence length="264" mass="29017">MYPDAQTNLLDAYGLQSIADSVARQDKQGNKINKLRKSYKRYIQDLPGKEDYPPKEPTGKPDFDKTLPKPGMDLMEMLILPEEEWQNRYVHGKDITRGLELGALRRACQLGSTPIPNFDASVLGIDESEAAAAVLGQPPARNPKQKPAFAASAMGYNNSHHHPNSGRGTPNYHSTSSYNGTPGAAPYSTHSPLPSKNAELKRPSRKKRRRYDDQSFEGYEGFDTDDDVKGGSKRKKDYDLGNNHPTSIPGRITIGGGGGDAYGR</sequence>
<reference evidence="11 12" key="1">
    <citation type="journal article" date="2018" name="Nat. Ecol. Evol.">
        <title>Pezizomycetes genomes reveal the molecular basis of ectomycorrhizal truffle lifestyle.</title>
        <authorList>
            <person name="Murat C."/>
            <person name="Payen T."/>
            <person name="Noel B."/>
            <person name="Kuo A."/>
            <person name="Morin E."/>
            <person name="Chen J."/>
            <person name="Kohler A."/>
            <person name="Krizsan K."/>
            <person name="Balestrini R."/>
            <person name="Da Silva C."/>
            <person name="Montanini B."/>
            <person name="Hainaut M."/>
            <person name="Levati E."/>
            <person name="Barry K.W."/>
            <person name="Belfiori B."/>
            <person name="Cichocki N."/>
            <person name="Clum A."/>
            <person name="Dockter R.B."/>
            <person name="Fauchery L."/>
            <person name="Guy J."/>
            <person name="Iotti M."/>
            <person name="Le Tacon F."/>
            <person name="Lindquist E.A."/>
            <person name="Lipzen A."/>
            <person name="Malagnac F."/>
            <person name="Mello A."/>
            <person name="Molinier V."/>
            <person name="Miyauchi S."/>
            <person name="Poulain J."/>
            <person name="Riccioni C."/>
            <person name="Rubini A."/>
            <person name="Sitrit Y."/>
            <person name="Splivallo R."/>
            <person name="Traeger S."/>
            <person name="Wang M."/>
            <person name="Zifcakova L."/>
            <person name="Wipf D."/>
            <person name="Zambonelli A."/>
            <person name="Paolocci F."/>
            <person name="Nowrousian M."/>
            <person name="Ottonello S."/>
            <person name="Baldrian P."/>
            <person name="Spatafora J.W."/>
            <person name="Henrissat B."/>
            <person name="Nagy L.G."/>
            <person name="Aury J.M."/>
            <person name="Wincker P."/>
            <person name="Grigoriev I.V."/>
            <person name="Bonfante P."/>
            <person name="Martin F.M."/>
        </authorList>
    </citation>
    <scope>NUCLEOTIDE SEQUENCE [LARGE SCALE GENOMIC DNA]</scope>
    <source>
        <strain evidence="11 12">RN42</strain>
    </source>
</reference>
<keyword evidence="6 9" id="KW-0804">Transcription</keyword>
<comment type="similarity">
    <text evidence="2 9">Belongs to the Mediator complex subunit 19 family.</text>
</comment>
<dbReference type="GO" id="GO:0016592">
    <property type="term" value="C:mediator complex"/>
    <property type="evidence" value="ECO:0007669"/>
    <property type="project" value="InterPro"/>
</dbReference>
<dbReference type="EMBL" id="ML119773">
    <property type="protein sequence ID" value="RPA75023.1"/>
    <property type="molecule type" value="Genomic_DNA"/>
</dbReference>
<feature type="region of interest" description="Disordered" evidence="10">
    <location>
        <begin position="154"/>
        <end position="264"/>
    </location>
</feature>